<dbReference type="EMBL" id="JZDQ02000011">
    <property type="protein sequence ID" value="OIJ26986.1"/>
    <property type="molecule type" value="Genomic_DNA"/>
</dbReference>
<name>A0A1J4N639_9ACTN</name>
<dbReference type="OrthoDB" id="9795011at2"/>
<dbReference type="InterPro" id="IPR009057">
    <property type="entry name" value="Homeodomain-like_sf"/>
</dbReference>
<protein>
    <recommendedName>
        <fullName evidence="5">HTH tetR-type domain-containing protein</fullName>
    </recommendedName>
</protein>
<comment type="caution">
    <text evidence="6">The sequence shown here is derived from an EMBL/GenBank/DDBJ whole genome shotgun (WGS) entry which is preliminary data.</text>
</comment>
<dbReference type="Gene3D" id="1.10.357.10">
    <property type="entry name" value="Tetracycline Repressor, domain 2"/>
    <property type="match status" value="1"/>
</dbReference>
<dbReference type="InterPro" id="IPR049445">
    <property type="entry name" value="TetR_SbtR-like_C"/>
</dbReference>
<evidence type="ECO:0000256" key="2">
    <source>
        <dbReference type="ARBA" id="ARBA00023125"/>
    </source>
</evidence>
<keyword evidence="2 4" id="KW-0238">DNA-binding</keyword>
<dbReference type="AlphaFoldDB" id="A0A1J4N639"/>
<keyword evidence="1" id="KW-0805">Transcription regulation</keyword>
<feature type="DNA-binding region" description="H-T-H motif" evidence="4">
    <location>
        <begin position="25"/>
        <end position="44"/>
    </location>
</feature>
<dbReference type="Proteomes" id="UP000033772">
    <property type="component" value="Unassembled WGS sequence"/>
</dbReference>
<evidence type="ECO:0000313" key="6">
    <source>
        <dbReference type="EMBL" id="OIJ26986.1"/>
    </source>
</evidence>
<dbReference type="Pfam" id="PF21597">
    <property type="entry name" value="TetR_C_43"/>
    <property type="match status" value="1"/>
</dbReference>
<evidence type="ECO:0000256" key="4">
    <source>
        <dbReference type="PROSITE-ProRule" id="PRU00335"/>
    </source>
</evidence>
<dbReference type="GO" id="GO:0003700">
    <property type="term" value="F:DNA-binding transcription factor activity"/>
    <property type="evidence" value="ECO:0007669"/>
    <property type="project" value="TreeGrafter"/>
</dbReference>
<evidence type="ECO:0000313" key="7">
    <source>
        <dbReference type="Proteomes" id="UP000033772"/>
    </source>
</evidence>
<organism evidence="6 7">
    <name type="scientific">Nocardioides luteus</name>
    <dbReference type="NCBI Taxonomy" id="1844"/>
    <lineage>
        <taxon>Bacteria</taxon>
        <taxon>Bacillati</taxon>
        <taxon>Actinomycetota</taxon>
        <taxon>Actinomycetes</taxon>
        <taxon>Propionibacteriales</taxon>
        <taxon>Nocardioidaceae</taxon>
        <taxon>Nocardioides</taxon>
    </lineage>
</organism>
<dbReference type="InterPro" id="IPR050109">
    <property type="entry name" value="HTH-type_TetR-like_transc_reg"/>
</dbReference>
<feature type="domain" description="HTH tetR-type" evidence="5">
    <location>
        <begin position="4"/>
        <end position="62"/>
    </location>
</feature>
<dbReference type="InterPro" id="IPR001647">
    <property type="entry name" value="HTH_TetR"/>
</dbReference>
<evidence type="ECO:0000259" key="5">
    <source>
        <dbReference type="PROSITE" id="PS50977"/>
    </source>
</evidence>
<dbReference type="SUPFAM" id="SSF48498">
    <property type="entry name" value="Tetracyclin repressor-like, C-terminal domain"/>
    <property type="match status" value="1"/>
</dbReference>
<dbReference type="PROSITE" id="PS50977">
    <property type="entry name" value="HTH_TETR_2"/>
    <property type="match status" value="1"/>
</dbReference>
<dbReference type="SUPFAM" id="SSF46689">
    <property type="entry name" value="Homeodomain-like"/>
    <property type="match status" value="1"/>
</dbReference>
<dbReference type="Pfam" id="PF00440">
    <property type="entry name" value="TetR_N"/>
    <property type="match status" value="1"/>
</dbReference>
<proteinExistence type="predicted"/>
<dbReference type="GO" id="GO:0000976">
    <property type="term" value="F:transcription cis-regulatory region binding"/>
    <property type="evidence" value="ECO:0007669"/>
    <property type="project" value="TreeGrafter"/>
</dbReference>
<evidence type="ECO:0000256" key="3">
    <source>
        <dbReference type="ARBA" id="ARBA00023163"/>
    </source>
</evidence>
<dbReference type="RefSeq" id="WP_045550424.1">
    <property type="nucleotide sequence ID" value="NZ_JZDQ02000011.1"/>
</dbReference>
<keyword evidence="7" id="KW-1185">Reference proteome</keyword>
<keyword evidence="3" id="KW-0804">Transcription</keyword>
<evidence type="ECO:0000256" key="1">
    <source>
        <dbReference type="ARBA" id="ARBA00023015"/>
    </source>
</evidence>
<dbReference type="InterPro" id="IPR036271">
    <property type="entry name" value="Tet_transcr_reg_TetR-rel_C_sf"/>
</dbReference>
<dbReference type="PANTHER" id="PTHR30055">
    <property type="entry name" value="HTH-TYPE TRANSCRIPTIONAL REGULATOR RUTR"/>
    <property type="match status" value="1"/>
</dbReference>
<dbReference type="PANTHER" id="PTHR30055:SF234">
    <property type="entry name" value="HTH-TYPE TRANSCRIPTIONAL REGULATOR BETI"/>
    <property type="match status" value="1"/>
</dbReference>
<sequence length="206" mass="22510">MPPPNADRAVLMAAREVLLRDPRATMAAVAEEAGMGVAGLYRRYANKQALLRAVAADNYRRYIAFAEAALSDTDDPWHAFTGFLRQVLDDGLPRLTLALRGEVTFDQGLRDLDKLAVHTTNRLLRGARGSGILRPDVTRTDITVLLEQIGRIDVGDDVRSAALRRRYLALVCDGLRADAASRRLPGPPPHEAELLVGWSGEISSVS</sequence>
<gene>
    <name evidence="6" type="ORF">UG56_009405</name>
</gene>
<dbReference type="STRING" id="1844.UG56_009405"/>
<accession>A0A1J4N639</accession>
<reference evidence="6" key="1">
    <citation type="submission" date="2016-10" db="EMBL/GenBank/DDBJ databases">
        <title>Draft Genome Sequence of Nocardioides luteus Strain BAFB, an Alkane-Degrading Bacterium Isolated from JP-7 Polluted Soil.</title>
        <authorList>
            <person name="Brown L."/>
            <person name="Ruiz O.N."/>
            <person name="Gunasekera T."/>
        </authorList>
    </citation>
    <scope>NUCLEOTIDE SEQUENCE [LARGE SCALE GENOMIC DNA]</scope>
    <source>
        <strain evidence="6">BAFB</strain>
    </source>
</reference>